<reference evidence="12" key="1">
    <citation type="journal article" date="2008" name="Nat. Genet.">
        <title>The Pristionchus pacificus genome provides a unique perspective on nematode lifestyle and parasitism.</title>
        <authorList>
            <person name="Dieterich C."/>
            <person name="Clifton S.W."/>
            <person name="Schuster L.N."/>
            <person name="Chinwalla A."/>
            <person name="Delehaunty K."/>
            <person name="Dinkelacker I."/>
            <person name="Fulton L."/>
            <person name="Fulton R."/>
            <person name="Godfrey J."/>
            <person name="Minx P."/>
            <person name="Mitreva M."/>
            <person name="Roeseler W."/>
            <person name="Tian H."/>
            <person name="Witte H."/>
            <person name="Yang S.P."/>
            <person name="Wilson R.K."/>
            <person name="Sommer R.J."/>
        </authorList>
    </citation>
    <scope>NUCLEOTIDE SEQUENCE [LARGE SCALE GENOMIC DNA]</scope>
    <source>
        <strain evidence="12">PS312</strain>
    </source>
</reference>
<evidence type="ECO:0000313" key="12">
    <source>
        <dbReference type="Proteomes" id="UP000005239"/>
    </source>
</evidence>
<dbReference type="Proteomes" id="UP000005239">
    <property type="component" value="Unassembled WGS sequence"/>
</dbReference>
<evidence type="ECO:0000259" key="10">
    <source>
        <dbReference type="PROSITE" id="PS51843"/>
    </source>
</evidence>
<dbReference type="Gene3D" id="3.30.50.10">
    <property type="entry name" value="Erythroid Transcription Factor GATA-1, subunit A"/>
    <property type="match status" value="1"/>
</dbReference>
<evidence type="ECO:0000256" key="7">
    <source>
        <dbReference type="ARBA" id="ARBA00023170"/>
    </source>
</evidence>
<dbReference type="GO" id="GO:0003700">
    <property type="term" value="F:DNA-binding transcription factor activity"/>
    <property type="evidence" value="ECO:0000318"/>
    <property type="project" value="GO_Central"/>
</dbReference>
<sequence length="286" mass="32976">MPVKGTSRQTDRDCLVCGETTRIAHLGIDVCRACAVFYRRARDGSHDFACRSITGQCELGKSLNCKRCRFDQILILLERSGALNKKRDLEDDSPVEDPFSRTPRPILERVKTHYNTMSLHRLSSELNARRDPPHPLEISLERGPFYSADFAAITGSVRILMTVALEFGNNAFPEFAELADAEKWELAQNFFYRFRMFEAMHRTIKIFGDDPTKVFVSYATYFTIPFDEKFFETAPTGADIPGVLAHMRHGEQEHKLRELKDRFYRLNMSDEEFLVVAVLIFWTTKN</sequence>
<dbReference type="InterPro" id="IPR013088">
    <property type="entry name" value="Znf_NHR/GATA"/>
</dbReference>
<evidence type="ECO:0000256" key="2">
    <source>
        <dbReference type="ARBA" id="ARBA00022771"/>
    </source>
</evidence>
<evidence type="ECO:0000256" key="4">
    <source>
        <dbReference type="ARBA" id="ARBA00023015"/>
    </source>
</evidence>
<reference evidence="11" key="2">
    <citation type="submission" date="2022-06" db="UniProtKB">
        <authorList>
            <consortium name="EnsemblMetazoa"/>
        </authorList>
    </citation>
    <scope>IDENTIFICATION</scope>
    <source>
        <strain evidence="11">PS312</strain>
    </source>
</reference>
<evidence type="ECO:0000313" key="11">
    <source>
        <dbReference type="EnsemblMetazoa" id="PPA47081.1"/>
    </source>
</evidence>
<dbReference type="InterPro" id="IPR000536">
    <property type="entry name" value="Nucl_hrmn_rcpt_lig-bd"/>
</dbReference>
<keyword evidence="6" id="KW-0804">Transcription</keyword>
<proteinExistence type="predicted"/>
<dbReference type="InterPro" id="IPR001628">
    <property type="entry name" value="Znf_hrmn_rcpt"/>
</dbReference>
<dbReference type="InterPro" id="IPR035500">
    <property type="entry name" value="NHR-like_dom_sf"/>
</dbReference>
<dbReference type="GO" id="GO:0005634">
    <property type="term" value="C:nucleus"/>
    <property type="evidence" value="ECO:0000318"/>
    <property type="project" value="GO_Central"/>
</dbReference>
<dbReference type="EnsemblMetazoa" id="PPA47081.1">
    <property type="protein sequence ID" value="PPA47081.1"/>
    <property type="gene ID" value="WBGene00304941"/>
</dbReference>
<accession>A0A8R1V7U2</accession>
<dbReference type="Gene3D" id="1.10.565.10">
    <property type="entry name" value="Retinoid X Receptor"/>
    <property type="match status" value="1"/>
</dbReference>
<evidence type="ECO:0000256" key="8">
    <source>
        <dbReference type="ARBA" id="ARBA00023242"/>
    </source>
</evidence>
<keyword evidence="4" id="KW-0805">Transcription regulation</keyword>
<dbReference type="GO" id="GO:0008270">
    <property type="term" value="F:zinc ion binding"/>
    <property type="evidence" value="ECO:0007669"/>
    <property type="project" value="UniProtKB-KW"/>
</dbReference>
<gene>
    <name evidence="11" type="primary">WBGene00304941</name>
</gene>
<dbReference type="SUPFAM" id="SSF57716">
    <property type="entry name" value="Glucocorticoid receptor-like (DNA-binding domain)"/>
    <property type="match status" value="1"/>
</dbReference>
<organism evidence="11 12">
    <name type="scientific">Pristionchus pacificus</name>
    <name type="common">Parasitic nematode worm</name>
    <dbReference type="NCBI Taxonomy" id="54126"/>
    <lineage>
        <taxon>Eukaryota</taxon>
        <taxon>Metazoa</taxon>
        <taxon>Ecdysozoa</taxon>
        <taxon>Nematoda</taxon>
        <taxon>Chromadorea</taxon>
        <taxon>Rhabditida</taxon>
        <taxon>Rhabditina</taxon>
        <taxon>Diplogasteromorpha</taxon>
        <taxon>Diplogasteroidea</taxon>
        <taxon>Neodiplogasteridae</taxon>
        <taxon>Pristionchus</taxon>
    </lineage>
</organism>
<dbReference type="AlphaFoldDB" id="A0A8R1V7U2"/>
<keyword evidence="2" id="KW-0863">Zinc-finger</keyword>
<evidence type="ECO:0000256" key="5">
    <source>
        <dbReference type="ARBA" id="ARBA00023125"/>
    </source>
</evidence>
<evidence type="ECO:0000256" key="1">
    <source>
        <dbReference type="ARBA" id="ARBA00022723"/>
    </source>
</evidence>
<keyword evidence="12" id="KW-1185">Reference proteome</keyword>
<protein>
    <recommendedName>
        <fullName evidence="13">Nuclear receptor</fullName>
    </recommendedName>
</protein>
<evidence type="ECO:0008006" key="13">
    <source>
        <dbReference type="Google" id="ProtNLM"/>
    </source>
</evidence>
<feature type="domain" description="Nuclear receptor" evidence="9">
    <location>
        <begin position="11"/>
        <end position="85"/>
    </location>
</feature>
<keyword evidence="7" id="KW-0675">Receptor</keyword>
<name>A0A8R1V7U2_PRIPA</name>
<keyword evidence="1" id="KW-0479">Metal-binding</keyword>
<dbReference type="PANTHER" id="PTHR46011:SF6">
    <property type="entry name" value="HIGH ZINC ACTIVATED NUCLEAR RECEPTOR PROTEIN"/>
    <property type="match status" value="1"/>
</dbReference>
<dbReference type="SUPFAM" id="SSF48508">
    <property type="entry name" value="Nuclear receptor ligand-binding domain"/>
    <property type="match status" value="1"/>
</dbReference>
<keyword evidence="5" id="KW-0238">DNA-binding</keyword>
<dbReference type="PROSITE" id="PS51843">
    <property type="entry name" value="NR_LBD"/>
    <property type="match status" value="1"/>
</dbReference>
<dbReference type="GO" id="GO:0043565">
    <property type="term" value="F:sequence-specific DNA binding"/>
    <property type="evidence" value="ECO:0007669"/>
    <property type="project" value="InterPro"/>
</dbReference>
<dbReference type="PROSITE" id="PS51030">
    <property type="entry name" value="NUCLEAR_REC_DBD_2"/>
    <property type="match status" value="1"/>
</dbReference>
<dbReference type="SMART" id="SM00399">
    <property type="entry name" value="ZnF_C4"/>
    <property type="match status" value="1"/>
</dbReference>
<keyword evidence="8" id="KW-0539">Nucleus</keyword>
<feature type="domain" description="NR LBD" evidence="10">
    <location>
        <begin position="118"/>
        <end position="286"/>
    </location>
</feature>
<dbReference type="Pfam" id="PF00104">
    <property type="entry name" value="Hormone_recep"/>
    <property type="match status" value="1"/>
</dbReference>
<evidence type="ECO:0000256" key="6">
    <source>
        <dbReference type="ARBA" id="ARBA00023163"/>
    </source>
</evidence>
<dbReference type="PANTHER" id="PTHR46011">
    <property type="entry name" value="NUCLEAR HORMONE RECEPTOR FAMILY MEMBER NHR-86-RELATED"/>
    <property type="match status" value="1"/>
</dbReference>
<evidence type="ECO:0000259" key="9">
    <source>
        <dbReference type="PROSITE" id="PS51030"/>
    </source>
</evidence>
<evidence type="ECO:0000256" key="3">
    <source>
        <dbReference type="ARBA" id="ARBA00022833"/>
    </source>
</evidence>
<keyword evidence="3" id="KW-0862">Zinc</keyword>
<dbReference type="Pfam" id="PF00105">
    <property type="entry name" value="zf-C4"/>
    <property type="match status" value="1"/>
</dbReference>